<protein>
    <submittedName>
        <fullName evidence="1">Uncharacterized protein</fullName>
    </submittedName>
</protein>
<dbReference type="EMBL" id="CP030050">
    <property type="protein sequence ID" value="QOZ68906.1"/>
    <property type="molecule type" value="Genomic_DNA"/>
</dbReference>
<dbReference type="KEGG" id="barh:WN72_23185"/>
<sequence>MSDHTLGDAPIQPKYREQMNHLARLLDGYFNGDAKGHAREVGFVMMIFDFNEQGRCNYISNANRGDVVTLLKEQLKRFEGQPEQQGNS</sequence>
<name>A0AAE7TIH4_9BRAD</name>
<accession>A0AAE7TIH4</accession>
<evidence type="ECO:0000313" key="1">
    <source>
        <dbReference type="EMBL" id="QOZ68906.1"/>
    </source>
</evidence>
<organism evidence="1 2">
    <name type="scientific">Bradyrhizobium arachidis</name>
    <dbReference type="NCBI Taxonomy" id="858423"/>
    <lineage>
        <taxon>Bacteria</taxon>
        <taxon>Pseudomonadati</taxon>
        <taxon>Pseudomonadota</taxon>
        <taxon>Alphaproteobacteria</taxon>
        <taxon>Hyphomicrobiales</taxon>
        <taxon>Nitrobacteraceae</taxon>
        <taxon>Bradyrhizobium</taxon>
    </lineage>
</organism>
<dbReference type="AlphaFoldDB" id="A0AAE7TIH4"/>
<proteinExistence type="predicted"/>
<dbReference type="RefSeq" id="WP_092220283.1">
    <property type="nucleotide sequence ID" value="NZ_CP030050.1"/>
</dbReference>
<dbReference type="Proteomes" id="UP000594015">
    <property type="component" value="Chromosome"/>
</dbReference>
<reference evidence="1 2" key="1">
    <citation type="submission" date="2018-06" db="EMBL/GenBank/DDBJ databases">
        <title>Comparative genomics of Bradyrhizobium nodulating Arachidis hypogaea.</title>
        <authorList>
            <person name="Li Y."/>
        </authorList>
    </citation>
    <scope>NUCLEOTIDE SEQUENCE [LARGE SCALE GENOMIC DNA]</scope>
    <source>
        <strain evidence="1 2">CCBAU 051107</strain>
    </source>
</reference>
<evidence type="ECO:0000313" key="2">
    <source>
        <dbReference type="Proteomes" id="UP000594015"/>
    </source>
</evidence>
<gene>
    <name evidence="1" type="ORF">WN72_23185</name>
</gene>